<organism evidence="8 9">
    <name type="scientific">Litorivicinus lipolyticus</name>
    <dbReference type="NCBI Taxonomy" id="418701"/>
    <lineage>
        <taxon>Bacteria</taxon>
        <taxon>Pseudomonadati</taxon>
        <taxon>Pseudomonadota</taxon>
        <taxon>Gammaproteobacteria</taxon>
        <taxon>Oceanospirillales</taxon>
        <taxon>Litorivicinaceae</taxon>
        <taxon>Litorivicinus</taxon>
    </lineage>
</organism>
<evidence type="ECO:0000313" key="8">
    <source>
        <dbReference type="EMBL" id="QGG80021.1"/>
    </source>
</evidence>
<reference evidence="8 9" key="1">
    <citation type="submission" date="2019-11" db="EMBL/GenBank/DDBJ databases">
        <authorList>
            <person name="Khan S.A."/>
            <person name="Jeon C.O."/>
            <person name="Chun B.H."/>
        </authorList>
    </citation>
    <scope>NUCLEOTIDE SEQUENCE [LARGE SCALE GENOMIC DNA]</scope>
    <source>
        <strain evidence="8 9">IMCC 1097</strain>
    </source>
</reference>
<evidence type="ECO:0008006" key="10">
    <source>
        <dbReference type="Google" id="ProtNLM"/>
    </source>
</evidence>
<dbReference type="OrthoDB" id="9803968at2"/>
<gene>
    <name evidence="8" type="ORF">GH975_05285</name>
</gene>
<dbReference type="PANTHER" id="PTHR43266:SF2">
    <property type="entry name" value="MAJOR FACILITATOR SUPERFAMILY (MFS) PROFILE DOMAIN-CONTAINING PROTEIN"/>
    <property type="match status" value="1"/>
</dbReference>
<dbReference type="EMBL" id="CP045871">
    <property type="protein sequence ID" value="QGG80021.1"/>
    <property type="molecule type" value="Genomic_DNA"/>
</dbReference>
<feature type="transmembrane region" description="Helical" evidence="7">
    <location>
        <begin position="142"/>
        <end position="160"/>
    </location>
</feature>
<dbReference type="InterPro" id="IPR036259">
    <property type="entry name" value="MFS_trans_sf"/>
</dbReference>
<proteinExistence type="predicted"/>
<keyword evidence="2" id="KW-0813">Transport</keyword>
<comment type="subcellular location">
    <subcellularLocation>
        <location evidence="1">Cell membrane</location>
        <topology evidence="1">Multi-pass membrane protein</topology>
    </subcellularLocation>
</comment>
<feature type="transmembrane region" description="Helical" evidence="7">
    <location>
        <begin position="77"/>
        <end position="96"/>
    </location>
</feature>
<feature type="transmembrane region" description="Helical" evidence="7">
    <location>
        <begin position="102"/>
        <end position="121"/>
    </location>
</feature>
<evidence type="ECO:0000256" key="3">
    <source>
        <dbReference type="ARBA" id="ARBA00022475"/>
    </source>
</evidence>
<dbReference type="KEGG" id="llp:GH975_05285"/>
<dbReference type="PANTHER" id="PTHR43266">
    <property type="entry name" value="MACROLIDE-EFFLUX PROTEIN"/>
    <property type="match status" value="1"/>
</dbReference>
<evidence type="ECO:0000256" key="2">
    <source>
        <dbReference type="ARBA" id="ARBA00022448"/>
    </source>
</evidence>
<evidence type="ECO:0000256" key="5">
    <source>
        <dbReference type="ARBA" id="ARBA00022989"/>
    </source>
</evidence>
<feature type="transmembrane region" description="Helical" evidence="7">
    <location>
        <begin position="45"/>
        <end position="65"/>
    </location>
</feature>
<keyword evidence="5 7" id="KW-1133">Transmembrane helix</keyword>
<feature type="transmembrane region" description="Helical" evidence="7">
    <location>
        <begin position="266"/>
        <end position="283"/>
    </location>
</feature>
<evidence type="ECO:0000256" key="7">
    <source>
        <dbReference type="SAM" id="Phobius"/>
    </source>
</evidence>
<keyword evidence="6 7" id="KW-0472">Membrane</keyword>
<dbReference type="CDD" id="cd06173">
    <property type="entry name" value="MFS_MefA_like"/>
    <property type="match status" value="1"/>
</dbReference>
<dbReference type="Proteomes" id="UP000388235">
    <property type="component" value="Chromosome"/>
</dbReference>
<feature type="transmembrane region" description="Helical" evidence="7">
    <location>
        <begin position="239"/>
        <end position="259"/>
    </location>
</feature>
<dbReference type="GO" id="GO:0005886">
    <property type="term" value="C:plasma membrane"/>
    <property type="evidence" value="ECO:0007669"/>
    <property type="project" value="UniProtKB-SubCell"/>
</dbReference>
<feature type="transmembrane region" description="Helical" evidence="7">
    <location>
        <begin position="289"/>
        <end position="310"/>
    </location>
</feature>
<protein>
    <recommendedName>
        <fullName evidence="10">MFS transporter</fullName>
    </recommendedName>
</protein>
<evidence type="ECO:0000256" key="1">
    <source>
        <dbReference type="ARBA" id="ARBA00004651"/>
    </source>
</evidence>
<dbReference type="SUPFAM" id="SSF103473">
    <property type="entry name" value="MFS general substrate transporter"/>
    <property type="match status" value="1"/>
</dbReference>
<sequence length="385" mass="41201">MHKPTDTFLFLGVQALGAANDNLVKQAALVLFSFGLIPLVGDSSLWTNAASGLFILPFLLFSSYAGRWSTRQDYRRAMVIIKQLEIVCAIVAGAGILLKQPLLLLLSLFLLGTQSTFFGPVKFSWPARAVAPRQLPKVTGMIEALTFVAILAGSLVGGALVTRPALLVALVLTLAVAGLWMATRLTPMPPRNPTPAPYHDGAETRRCRRLISWFWFLGASYLTQLGLLARELMGLGPQHVSYCLAAFAIGVAIGSPLSARVRHSHRAGWIGLMIMGLWLPVAGASGMSAGLIALAGLGIAGGLYVVPLYVRLQTRLSDDDLPQAIALNNRLNAVYMIASAVAGIGLLSVLGLSARDYFWVLASASLVMAPTVMRFDRPIPDPDQT</sequence>
<evidence type="ECO:0000313" key="9">
    <source>
        <dbReference type="Proteomes" id="UP000388235"/>
    </source>
</evidence>
<feature type="transmembrane region" description="Helical" evidence="7">
    <location>
        <begin position="166"/>
        <end position="183"/>
    </location>
</feature>
<accession>A0A5Q2QCH3</accession>
<dbReference type="AlphaFoldDB" id="A0A5Q2QCH3"/>
<name>A0A5Q2QCH3_9GAMM</name>
<feature type="transmembrane region" description="Helical" evidence="7">
    <location>
        <begin position="331"/>
        <end position="351"/>
    </location>
</feature>
<feature type="transmembrane region" description="Helical" evidence="7">
    <location>
        <begin position="210"/>
        <end position="227"/>
    </location>
</feature>
<dbReference type="Gene3D" id="1.20.1250.20">
    <property type="entry name" value="MFS general substrate transporter like domains"/>
    <property type="match status" value="1"/>
</dbReference>
<evidence type="ECO:0000256" key="6">
    <source>
        <dbReference type="ARBA" id="ARBA00023136"/>
    </source>
</evidence>
<evidence type="ECO:0000256" key="4">
    <source>
        <dbReference type="ARBA" id="ARBA00022692"/>
    </source>
</evidence>
<dbReference type="RefSeq" id="WP_153713525.1">
    <property type="nucleotide sequence ID" value="NZ_CP045871.1"/>
</dbReference>
<keyword evidence="9" id="KW-1185">Reference proteome</keyword>
<keyword evidence="3" id="KW-1003">Cell membrane</keyword>
<keyword evidence="4 7" id="KW-0812">Transmembrane</keyword>